<dbReference type="Pfam" id="PF04018">
    <property type="entry name" value="VCA0040-like"/>
    <property type="match status" value="1"/>
</dbReference>
<protein>
    <submittedName>
        <fullName evidence="2">DUF368 domain-containing protein</fullName>
    </submittedName>
</protein>
<proteinExistence type="predicted"/>
<dbReference type="EMBL" id="MAAO01000006">
    <property type="protein sequence ID" value="OUR96495.1"/>
    <property type="molecule type" value="Genomic_DNA"/>
</dbReference>
<dbReference type="PANTHER" id="PTHR37308">
    <property type="entry name" value="INTEGRAL MEMBRANE PROTEIN"/>
    <property type="match status" value="1"/>
</dbReference>
<reference evidence="3" key="1">
    <citation type="journal article" date="2017" name="Proc. Natl. Acad. Sci. U.S.A.">
        <title>Simulation of Deepwater Horizon oil plume reveals substrate specialization within a complex community of hydrocarbon-degraders.</title>
        <authorList>
            <person name="Hu P."/>
            <person name="Dubinsky E.A."/>
            <person name="Probst A.J."/>
            <person name="Wang J."/>
            <person name="Sieber C.M.K."/>
            <person name="Tom L.M."/>
            <person name="Gardinali P."/>
            <person name="Banfield J.F."/>
            <person name="Atlas R.M."/>
            <person name="Andersen G.L."/>
        </authorList>
    </citation>
    <scope>NUCLEOTIDE SEQUENCE [LARGE SCALE GENOMIC DNA]</scope>
</reference>
<organism evidence="2 3">
    <name type="scientific">Halobacteriovorax marinus</name>
    <dbReference type="NCBI Taxonomy" id="97084"/>
    <lineage>
        <taxon>Bacteria</taxon>
        <taxon>Pseudomonadati</taxon>
        <taxon>Bdellovibrionota</taxon>
        <taxon>Bacteriovoracia</taxon>
        <taxon>Bacteriovoracales</taxon>
        <taxon>Halobacteriovoraceae</taxon>
        <taxon>Halobacteriovorax</taxon>
    </lineage>
</organism>
<accession>A0A1Y5F6X3</accession>
<feature type="transmembrane region" description="Helical" evidence="1">
    <location>
        <begin position="113"/>
        <end position="131"/>
    </location>
</feature>
<feature type="transmembrane region" description="Helical" evidence="1">
    <location>
        <begin position="295"/>
        <end position="312"/>
    </location>
</feature>
<keyword evidence="1" id="KW-0812">Transmembrane</keyword>
<dbReference type="AlphaFoldDB" id="A0A1Y5F6X3"/>
<evidence type="ECO:0000256" key="1">
    <source>
        <dbReference type="SAM" id="Phobius"/>
    </source>
</evidence>
<evidence type="ECO:0000313" key="2">
    <source>
        <dbReference type="EMBL" id="OUR96495.1"/>
    </source>
</evidence>
<name>A0A1Y5F6X3_9BACT</name>
<dbReference type="PANTHER" id="PTHR37308:SF1">
    <property type="entry name" value="POLYPRENYL-PHOSPHATE TRANSPORTER"/>
    <property type="match status" value="1"/>
</dbReference>
<gene>
    <name evidence="2" type="ORF">A9Q84_09095</name>
</gene>
<feature type="transmembrane region" description="Helical" evidence="1">
    <location>
        <begin position="85"/>
        <end position="107"/>
    </location>
</feature>
<feature type="transmembrane region" description="Helical" evidence="1">
    <location>
        <begin position="143"/>
        <end position="163"/>
    </location>
</feature>
<comment type="caution">
    <text evidence="2">The sequence shown here is derived from an EMBL/GenBank/DDBJ whole genome shotgun (WGS) entry which is preliminary data.</text>
</comment>
<dbReference type="InterPro" id="IPR007163">
    <property type="entry name" value="VCA0040-like"/>
</dbReference>
<keyword evidence="1" id="KW-0472">Membrane</keyword>
<sequence length="325" mass="36162">MMTIKKAIDVTPGPRTKSEYLKLYCKGFCMGTADLIPGVSGGTIAFITGIYENLLDAITSINKDFFVKVLTLKWAEALAQVHIRFLVPLAFGMITAILSLARLMHYLINHQPIPTWAAFFGLIAASTIVIWKDIDKPFKPQNFFFIVLGAVIAWVLVSLIPVTTPFEWWFIYLCGVIGITAMILPGLSGSFLLLILGKYEYITGAIKNPFLVENMATIGIFLCGTISGLLGFSKILNYFMKHYRAQTMSVLTGILIGSMKKVWPWKEVIETRIVRGKVKVLRDANVFPSEIGTETYIAIALIILGFISVLLMENYGSKRQSEKVA</sequence>
<feature type="transmembrane region" description="Helical" evidence="1">
    <location>
        <begin position="169"/>
        <end position="196"/>
    </location>
</feature>
<keyword evidence="1" id="KW-1133">Transmembrane helix</keyword>
<dbReference type="Proteomes" id="UP000196531">
    <property type="component" value="Unassembled WGS sequence"/>
</dbReference>
<feature type="transmembrane region" description="Helical" evidence="1">
    <location>
        <begin position="217"/>
        <end position="240"/>
    </location>
</feature>
<evidence type="ECO:0000313" key="3">
    <source>
        <dbReference type="Proteomes" id="UP000196531"/>
    </source>
</evidence>